<dbReference type="InterPro" id="IPR003602">
    <property type="entry name" value="Topo_IA_DNA-bd_dom"/>
</dbReference>
<dbReference type="FunFam" id="3.40.50.140:FF:000001">
    <property type="entry name" value="DNA topoisomerase 1"/>
    <property type="match status" value="1"/>
</dbReference>
<dbReference type="PANTHER" id="PTHR42785">
    <property type="entry name" value="DNA TOPOISOMERASE, TYPE IA, CORE"/>
    <property type="match status" value="1"/>
</dbReference>
<feature type="active site" description="O-(5'-phospho-DNA)-tyrosine intermediate" evidence="12">
    <location>
        <position position="329"/>
    </location>
</feature>
<dbReference type="InterPro" id="IPR013825">
    <property type="entry name" value="Topo_IA_cen_sub2"/>
</dbReference>
<keyword evidence="3" id="KW-0479">Metal-binding</keyword>
<dbReference type="OrthoDB" id="9804262at2"/>
<evidence type="ECO:0000256" key="10">
    <source>
        <dbReference type="ARBA" id="ARBA00023235"/>
    </source>
</evidence>
<evidence type="ECO:0000256" key="12">
    <source>
        <dbReference type="HAMAP-Rule" id="MF_00952"/>
    </source>
</evidence>
<keyword evidence="9 12" id="KW-0238">DNA-binding</keyword>
<feature type="domain" description="Topo IA-type catalytic" evidence="14">
    <location>
        <begin position="169"/>
        <end position="584"/>
    </location>
</feature>
<evidence type="ECO:0000313" key="16">
    <source>
        <dbReference type="Proteomes" id="UP000295793"/>
    </source>
</evidence>
<evidence type="ECO:0000313" key="15">
    <source>
        <dbReference type="EMBL" id="TCS42454.1"/>
    </source>
</evidence>
<dbReference type="Gene3D" id="1.10.290.10">
    <property type="entry name" value="Topoisomerase I, domain 4"/>
    <property type="match status" value="1"/>
</dbReference>
<evidence type="ECO:0000256" key="3">
    <source>
        <dbReference type="ARBA" id="ARBA00022723"/>
    </source>
</evidence>
<dbReference type="InterPro" id="IPR023406">
    <property type="entry name" value="Topo_IA_AS"/>
</dbReference>
<dbReference type="InterPro" id="IPR000380">
    <property type="entry name" value="Topo_IA"/>
</dbReference>
<dbReference type="InterPro" id="IPR005733">
    <property type="entry name" value="TopoI_bac-type"/>
</dbReference>
<dbReference type="Gene3D" id="3.30.65.10">
    <property type="entry name" value="Bacterial Topoisomerase I, domain 1"/>
    <property type="match status" value="3"/>
</dbReference>
<dbReference type="Gene3D" id="1.10.460.10">
    <property type="entry name" value="Topoisomerase I, domain 2"/>
    <property type="match status" value="1"/>
</dbReference>
<feature type="site" description="Interaction with DNA" evidence="12">
    <location>
        <position position="331"/>
    </location>
</feature>
<evidence type="ECO:0000256" key="9">
    <source>
        <dbReference type="ARBA" id="ARBA00023125"/>
    </source>
</evidence>
<feature type="site" description="Interaction with DNA" evidence="12">
    <location>
        <position position="195"/>
    </location>
</feature>
<dbReference type="Pfam" id="PF21372">
    <property type="entry name" value="Zn_ribbon_bTOP1"/>
    <property type="match status" value="1"/>
</dbReference>
<comment type="similarity">
    <text evidence="2 12">Belongs to the type IA topoisomerase family.</text>
</comment>
<dbReference type="PROSITE" id="PS50880">
    <property type="entry name" value="TOPRIM"/>
    <property type="match status" value="1"/>
</dbReference>
<dbReference type="Gene3D" id="2.70.20.10">
    <property type="entry name" value="Topoisomerase I, domain 3"/>
    <property type="match status" value="1"/>
</dbReference>
<evidence type="ECO:0000256" key="5">
    <source>
        <dbReference type="ARBA" id="ARBA00022771"/>
    </source>
</evidence>
<dbReference type="InterPro" id="IPR006171">
    <property type="entry name" value="TOPRIM_dom"/>
</dbReference>
<feature type="site" description="Interaction with DNA" evidence="12">
    <location>
        <position position="179"/>
    </location>
</feature>
<sequence length="885" mass="99333">MGKSLVIVESPAKAKTINKYLGSDFIVKSSVGHIRDLPTSGQSKPVDAKARAKQAALTRKMSAEEKVVYKKNKAQEQLVARMGIDPDHDWAANYQILPGKEKVVDELRRLAKDADCIYLATDLDREGEAIAWHLKEAIGMEDQRYKRVVFNEITKKAIQEAFEKPGILEIDRVNAQQARRFLDRVVGFMVSPLLWAKVARGLSAGRVQSVAVKLIVEREREIRAFIPEEYWDLHADTQKGSNEVQFEVTRYKGEKYRPTSEAESNEHVARLSNGVYQITNREDKPTSSKPAAPFITSTLQQAASTRLGFSVKKTMMMAQRLYEAGHITYMRTDSTNLSAEAVESARTFIGENYGAKYLPDNPVSYGSREGAQEAHEAIRPSNVEISSTALSGMERDAQRLYELIWQRFVACQMVAAKYKSSTLTIDTNGYELKAKGRVLVFDGFTRVMRPGKRDDIVELPDLKVGDAMELKQLNPKQHFTKPIARFTEASLVKELEKLGIGRPSTYASIISTIQDRGYVKLESRRFYAEKMGEIVTERLDSSFHNLMAYEFTAQLEEYLDEIANGHRNWKDVLNTFYTDFTAKLDKAGEDETHGGMKPNEPTLTDIECPTCSRPMMIRTGTTGVFLGCSGYSLPPKERCKGTLNLVSGDEAISEDDDEAEVNQLRQKERCDICGAAMNSYLIDEGRKLHICGNNPECSGFKLETGSFKIKGYDGPVLECDKCGADMQLKSGRFGKYFGCTSESCKNTRKLLRNGEAAPPKMDPIPMPELQCLKVEDTYVLRDGAAGMFLAASQFPKNRETRPPLVQELLPHKAELPEKYHYLCDAPVADDEGRPSVIRFSRKTKEQYVMSEVDGKASGWSAYFENGKWAVKTKAKAKPKKATKKK</sequence>
<dbReference type="FunFam" id="3.30.65.10:FF:000002">
    <property type="entry name" value="DNA topoisomerase 1"/>
    <property type="match status" value="1"/>
</dbReference>
<dbReference type="Pfam" id="PF01131">
    <property type="entry name" value="Topoisom_bac"/>
    <property type="match status" value="1"/>
</dbReference>
<dbReference type="SMART" id="SM00437">
    <property type="entry name" value="TOP1Ac"/>
    <property type="match status" value="1"/>
</dbReference>
<accession>A0A4R3I8K3</accession>
<dbReference type="AlphaFoldDB" id="A0A4R3I8K3"/>
<dbReference type="SUPFAM" id="SSF57783">
    <property type="entry name" value="Zinc beta-ribbon"/>
    <property type="match status" value="3"/>
</dbReference>
<protein>
    <recommendedName>
        <fullName evidence="12">DNA topoisomerase 1</fullName>
        <ecNumber evidence="12">5.6.2.1</ecNumber>
    </recommendedName>
    <alternativeName>
        <fullName evidence="12">DNA topoisomerase I</fullName>
    </alternativeName>
</protein>
<dbReference type="CDD" id="cd00186">
    <property type="entry name" value="TOP1Ac"/>
    <property type="match status" value="1"/>
</dbReference>
<keyword evidence="7" id="KW-0460">Magnesium</keyword>
<dbReference type="Pfam" id="PF01396">
    <property type="entry name" value="Zn_ribbon_Top1"/>
    <property type="match status" value="2"/>
</dbReference>
<feature type="site" description="Interaction with DNA" evidence="12">
    <location>
        <position position="516"/>
    </location>
</feature>
<dbReference type="SUPFAM" id="SSF56712">
    <property type="entry name" value="Prokaryotic type I DNA topoisomerase"/>
    <property type="match status" value="1"/>
</dbReference>
<dbReference type="Gene3D" id="3.40.50.140">
    <property type="match status" value="1"/>
</dbReference>
<dbReference type="PROSITE" id="PS00396">
    <property type="entry name" value="TOPO_IA_1"/>
    <property type="match status" value="1"/>
</dbReference>
<dbReference type="Pfam" id="PF08272">
    <property type="entry name" value="Zn_Ribbon_Topo"/>
    <property type="match status" value="2"/>
</dbReference>
<evidence type="ECO:0000256" key="4">
    <source>
        <dbReference type="ARBA" id="ARBA00022737"/>
    </source>
</evidence>
<dbReference type="InterPro" id="IPR013824">
    <property type="entry name" value="Topo_IA_cen_sub1"/>
</dbReference>
<feature type="site" description="Interaction with DNA" evidence="12">
    <location>
        <position position="33"/>
    </location>
</feature>
<dbReference type="InterPro" id="IPR013498">
    <property type="entry name" value="Topo_IA_Znf"/>
</dbReference>
<evidence type="ECO:0000256" key="2">
    <source>
        <dbReference type="ARBA" id="ARBA00009446"/>
    </source>
</evidence>
<organism evidence="15 16">
    <name type="scientific">Reinekea marinisedimentorum</name>
    <dbReference type="NCBI Taxonomy" id="230495"/>
    <lineage>
        <taxon>Bacteria</taxon>
        <taxon>Pseudomonadati</taxon>
        <taxon>Pseudomonadota</taxon>
        <taxon>Gammaproteobacteria</taxon>
        <taxon>Oceanospirillales</taxon>
        <taxon>Saccharospirillaceae</taxon>
        <taxon>Reinekea</taxon>
    </lineage>
</organism>
<keyword evidence="6" id="KW-0862">Zinc</keyword>
<gene>
    <name evidence="12" type="primary">topA</name>
    <name evidence="15" type="ORF">BCF53_103115</name>
</gene>
<dbReference type="NCBIfam" id="TIGR01051">
    <property type="entry name" value="topA_bact"/>
    <property type="match status" value="1"/>
</dbReference>
<keyword evidence="10 12" id="KW-0413">Isomerase</keyword>
<feature type="site" description="Interaction with DNA" evidence="12">
    <location>
        <position position="183"/>
    </location>
</feature>
<comment type="function">
    <text evidence="11 12">Releases the supercoiling and torsional tension of DNA, which is introduced during the DNA replication and transcription, by transiently cleaving and rejoining one strand of the DNA duplex. Introduces a single-strand break via transesterification at a target site in duplex DNA. The scissile phosphodiester is attacked by the catalytic tyrosine of the enzyme, resulting in the formation of a DNA-(5'-phosphotyrosyl)-enzyme intermediate and the expulsion of a 3'-OH DNA strand. The free DNA strand then undergoes passage around the unbroken strand, thus removing DNA supercoils. Finally, in the religation step, the DNA 3'-OH attacks the covalent intermediate to expel the active-site tyrosine and restore the DNA phosphodiester backbone.</text>
</comment>
<comment type="catalytic activity">
    <reaction evidence="1 12">
        <text>ATP-independent breakage of single-stranded DNA, followed by passage and rejoining.</text>
        <dbReference type="EC" id="5.6.2.1"/>
    </reaction>
</comment>
<keyword evidence="5" id="KW-0863">Zinc-finger</keyword>
<dbReference type="GO" id="GO:0003677">
    <property type="term" value="F:DNA binding"/>
    <property type="evidence" value="ECO:0007669"/>
    <property type="project" value="UniProtKB-KW"/>
</dbReference>
<dbReference type="SMART" id="SM00493">
    <property type="entry name" value="TOPRIM"/>
    <property type="match status" value="1"/>
</dbReference>
<dbReference type="HAMAP" id="MF_00952">
    <property type="entry name" value="Topoisom_1_prok"/>
    <property type="match status" value="1"/>
</dbReference>
<dbReference type="RefSeq" id="WP_132700374.1">
    <property type="nucleotide sequence ID" value="NZ_SLZR01000003.1"/>
</dbReference>
<proteinExistence type="inferred from homology"/>
<dbReference type="GO" id="GO:0008270">
    <property type="term" value="F:zinc ion binding"/>
    <property type="evidence" value="ECO:0007669"/>
    <property type="project" value="UniProtKB-KW"/>
</dbReference>
<keyword evidence="4" id="KW-0677">Repeat</keyword>
<feature type="domain" description="Toprim" evidence="13">
    <location>
        <begin position="3"/>
        <end position="155"/>
    </location>
</feature>
<dbReference type="PANTHER" id="PTHR42785:SF1">
    <property type="entry name" value="DNA TOPOISOMERASE"/>
    <property type="match status" value="1"/>
</dbReference>
<evidence type="ECO:0000256" key="1">
    <source>
        <dbReference type="ARBA" id="ARBA00000213"/>
    </source>
</evidence>
<dbReference type="Gene3D" id="2.20.25.10">
    <property type="match status" value="1"/>
</dbReference>
<reference evidence="15 16" key="1">
    <citation type="submission" date="2019-03" db="EMBL/GenBank/DDBJ databases">
        <title>Genomic Encyclopedia of Archaeal and Bacterial Type Strains, Phase II (KMG-II): from individual species to whole genera.</title>
        <authorList>
            <person name="Goeker M."/>
        </authorList>
    </citation>
    <scope>NUCLEOTIDE SEQUENCE [LARGE SCALE GENOMIC DNA]</scope>
    <source>
        <strain evidence="15 16">DSM 15388</strain>
    </source>
</reference>
<dbReference type="GO" id="GO:0005694">
    <property type="term" value="C:chromosome"/>
    <property type="evidence" value="ECO:0007669"/>
    <property type="project" value="InterPro"/>
</dbReference>
<evidence type="ECO:0000259" key="13">
    <source>
        <dbReference type="PROSITE" id="PS50880"/>
    </source>
</evidence>
<dbReference type="PRINTS" id="PR00417">
    <property type="entry name" value="PRTPISMRASEI"/>
</dbReference>
<dbReference type="FunFam" id="1.10.290.10:FF:000002">
    <property type="entry name" value="DNA topoisomerase 1"/>
    <property type="match status" value="1"/>
</dbReference>
<comment type="caution">
    <text evidence="15">The sequence shown here is derived from an EMBL/GenBank/DDBJ whole genome shotgun (WGS) entry which is preliminary data.</text>
</comment>
<dbReference type="EC" id="5.6.2.1" evidence="12"/>
<evidence type="ECO:0000256" key="11">
    <source>
        <dbReference type="ARBA" id="ARBA00053060"/>
    </source>
</evidence>
<dbReference type="InterPro" id="IPR003601">
    <property type="entry name" value="Topo_IA_2"/>
</dbReference>
<comment type="caution">
    <text evidence="12">Lacks conserved residue(s) required for the propagation of feature annotation.</text>
</comment>
<dbReference type="InterPro" id="IPR013497">
    <property type="entry name" value="Topo_IA_cen"/>
</dbReference>
<dbReference type="InterPro" id="IPR028612">
    <property type="entry name" value="Topoisom_1_IA"/>
</dbReference>
<feature type="region of interest" description="Interaction with DNA" evidence="12">
    <location>
        <begin position="203"/>
        <end position="208"/>
    </location>
</feature>
<dbReference type="PROSITE" id="PS52039">
    <property type="entry name" value="TOPO_IA_2"/>
    <property type="match status" value="1"/>
</dbReference>
<evidence type="ECO:0000256" key="8">
    <source>
        <dbReference type="ARBA" id="ARBA00023029"/>
    </source>
</evidence>
<dbReference type="InterPro" id="IPR013826">
    <property type="entry name" value="Topo_IA_cen_sub3"/>
</dbReference>
<dbReference type="InterPro" id="IPR049330">
    <property type="entry name" value="TOP1_Znf"/>
</dbReference>
<dbReference type="Proteomes" id="UP000295793">
    <property type="component" value="Unassembled WGS sequence"/>
</dbReference>
<evidence type="ECO:0000256" key="7">
    <source>
        <dbReference type="ARBA" id="ARBA00022842"/>
    </source>
</evidence>
<dbReference type="InterPro" id="IPR023405">
    <property type="entry name" value="Topo_IA_core_domain"/>
</dbReference>
<keyword evidence="16" id="KW-1185">Reference proteome</keyword>
<feature type="site" description="Interaction with DNA" evidence="12">
    <location>
        <position position="180"/>
    </location>
</feature>
<evidence type="ECO:0000256" key="6">
    <source>
        <dbReference type="ARBA" id="ARBA00022833"/>
    </source>
</evidence>
<dbReference type="InterPro" id="IPR034149">
    <property type="entry name" value="TOPRIM_TopoI"/>
</dbReference>
<name>A0A4R3I8K3_9GAMM</name>
<comment type="subunit">
    <text evidence="12">Monomer.</text>
</comment>
<dbReference type="GO" id="GO:0003917">
    <property type="term" value="F:DNA topoisomerase type I (single strand cut, ATP-independent) activity"/>
    <property type="evidence" value="ECO:0007669"/>
    <property type="project" value="UniProtKB-UniRule"/>
</dbReference>
<dbReference type="CDD" id="cd03363">
    <property type="entry name" value="TOPRIM_TopoIA_TopoI"/>
    <property type="match status" value="1"/>
</dbReference>
<dbReference type="SMART" id="SM00436">
    <property type="entry name" value="TOP1Bc"/>
    <property type="match status" value="1"/>
</dbReference>
<dbReference type="InterPro" id="IPR013263">
    <property type="entry name" value="TopoI_Znr_bac"/>
</dbReference>
<evidence type="ECO:0000259" key="14">
    <source>
        <dbReference type="PROSITE" id="PS52039"/>
    </source>
</evidence>
<keyword evidence="8 12" id="KW-0799">Topoisomerase</keyword>
<dbReference type="EMBL" id="SLZR01000003">
    <property type="protein sequence ID" value="TCS42454.1"/>
    <property type="molecule type" value="Genomic_DNA"/>
</dbReference>
<dbReference type="Pfam" id="PF01751">
    <property type="entry name" value="Toprim"/>
    <property type="match status" value="1"/>
</dbReference>
<dbReference type="GO" id="GO:0006265">
    <property type="term" value="P:DNA topological change"/>
    <property type="evidence" value="ECO:0007669"/>
    <property type="project" value="UniProtKB-UniRule"/>
</dbReference>